<sequence>MPLSSFLDAKVPNESVPASISSSTQIRSSTTTTPATNTSTSAVQLSSTMKRFQRPEALELRRRVISRAERELAFRVGTPYFDVVKWCLEYADQHNDVDSTVYKNTAADTAAAASATEGFNDWHPALEFYNRVVVPLRKIANVGEFFGCGQ</sequence>
<reference evidence="2 3" key="1">
    <citation type="submission" date="2015-08" db="EMBL/GenBank/DDBJ databases">
        <title>Emmonsia species relationships and genome sequence.</title>
        <authorList>
            <person name="Cuomo C.A."/>
            <person name="Schwartz I.S."/>
            <person name="Kenyon C."/>
            <person name="De Hoog G.S."/>
            <person name="Govender N.P."/>
            <person name="Botha A."/>
            <person name="Moreno L."/>
            <person name="De Vries M."/>
            <person name="Munoz J.F."/>
            <person name="Stielow J.B."/>
        </authorList>
    </citation>
    <scope>NUCLEOTIDE SEQUENCE [LARGE SCALE GENOMIC DNA]</scope>
    <source>
        <strain evidence="2 3">EI222</strain>
    </source>
</reference>
<feature type="compositionally biased region" description="Low complexity" evidence="1">
    <location>
        <begin position="19"/>
        <end position="41"/>
    </location>
</feature>
<keyword evidence="3" id="KW-1185">Reference proteome</keyword>
<name>A0A1J9QSA8_9EURO</name>
<evidence type="ECO:0000256" key="1">
    <source>
        <dbReference type="SAM" id="MobiDB-lite"/>
    </source>
</evidence>
<dbReference type="AlphaFoldDB" id="A0A1J9QSA8"/>
<dbReference type="OrthoDB" id="1911848at2759"/>
<evidence type="ECO:0000313" key="2">
    <source>
        <dbReference type="EMBL" id="OJD23115.1"/>
    </source>
</evidence>
<protein>
    <submittedName>
        <fullName evidence="2">Uncharacterized protein</fullName>
    </submittedName>
</protein>
<evidence type="ECO:0000313" key="3">
    <source>
        <dbReference type="Proteomes" id="UP000242791"/>
    </source>
</evidence>
<gene>
    <name evidence="2" type="ORF">ACJ73_05534</name>
</gene>
<dbReference type="EMBL" id="LGTZ01000875">
    <property type="protein sequence ID" value="OJD23115.1"/>
    <property type="molecule type" value="Genomic_DNA"/>
</dbReference>
<dbReference type="STRING" id="1658174.A0A1J9QSA8"/>
<dbReference type="VEuPathDB" id="FungiDB:ACJ73_05534"/>
<comment type="caution">
    <text evidence="2">The sequence shown here is derived from an EMBL/GenBank/DDBJ whole genome shotgun (WGS) entry which is preliminary data.</text>
</comment>
<accession>A0A1J9QSA8</accession>
<proteinExistence type="predicted"/>
<feature type="region of interest" description="Disordered" evidence="1">
    <location>
        <begin position="17"/>
        <end position="46"/>
    </location>
</feature>
<dbReference type="Proteomes" id="UP000242791">
    <property type="component" value="Unassembled WGS sequence"/>
</dbReference>
<organism evidence="2 3">
    <name type="scientific">Blastomyces percursus</name>
    <dbReference type="NCBI Taxonomy" id="1658174"/>
    <lineage>
        <taxon>Eukaryota</taxon>
        <taxon>Fungi</taxon>
        <taxon>Dikarya</taxon>
        <taxon>Ascomycota</taxon>
        <taxon>Pezizomycotina</taxon>
        <taxon>Eurotiomycetes</taxon>
        <taxon>Eurotiomycetidae</taxon>
        <taxon>Onygenales</taxon>
        <taxon>Ajellomycetaceae</taxon>
        <taxon>Blastomyces</taxon>
    </lineage>
</organism>